<feature type="domain" description="Peptidase C1A papain C-terminal" evidence="3">
    <location>
        <begin position="46"/>
        <end position="273"/>
    </location>
</feature>
<dbReference type="InterPro" id="IPR000668">
    <property type="entry name" value="Peptidase_C1A_C"/>
</dbReference>
<evidence type="ECO:0000256" key="2">
    <source>
        <dbReference type="SAM" id="SignalP"/>
    </source>
</evidence>
<dbReference type="Pfam" id="PF00112">
    <property type="entry name" value="Peptidase_C1"/>
    <property type="match status" value="1"/>
</dbReference>
<dbReference type="EMBL" id="JAOAOG010000234">
    <property type="protein sequence ID" value="KAJ6237980.1"/>
    <property type="molecule type" value="Genomic_DNA"/>
</dbReference>
<dbReference type="SMART" id="SM00645">
    <property type="entry name" value="Pept_C1"/>
    <property type="match status" value="1"/>
</dbReference>
<evidence type="ECO:0000313" key="5">
    <source>
        <dbReference type="Proteomes" id="UP001150062"/>
    </source>
</evidence>
<reference evidence="4" key="1">
    <citation type="submission" date="2022-08" db="EMBL/GenBank/DDBJ databases">
        <title>Novel sulfate-reducing endosymbionts in the free-living metamonad Anaeramoeba.</title>
        <authorList>
            <person name="Jerlstrom-Hultqvist J."/>
            <person name="Cepicka I."/>
            <person name="Gallot-Lavallee L."/>
            <person name="Salas-Leiva D."/>
            <person name="Curtis B.A."/>
            <person name="Zahonova K."/>
            <person name="Pipaliya S."/>
            <person name="Dacks J."/>
            <person name="Roger A.J."/>
        </authorList>
    </citation>
    <scope>NUCLEOTIDE SEQUENCE</scope>
    <source>
        <strain evidence="4">Schooner1</strain>
    </source>
</reference>
<keyword evidence="2" id="KW-0732">Signal</keyword>
<dbReference type="Proteomes" id="UP001150062">
    <property type="component" value="Unassembled WGS sequence"/>
</dbReference>
<comment type="similarity">
    <text evidence="1">Belongs to the peptidase C1 family.</text>
</comment>
<gene>
    <name evidence="4" type="ORF">M0813_03213</name>
</gene>
<dbReference type="InterPro" id="IPR000169">
    <property type="entry name" value="Pept_cys_AS"/>
</dbReference>
<dbReference type="Gene3D" id="3.90.70.10">
    <property type="entry name" value="Cysteine proteinases"/>
    <property type="match status" value="1"/>
</dbReference>
<evidence type="ECO:0000313" key="4">
    <source>
        <dbReference type="EMBL" id="KAJ6237980.1"/>
    </source>
</evidence>
<evidence type="ECO:0000259" key="3">
    <source>
        <dbReference type="SMART" id="SM00645"/>
    </source>
</evidence>
<organism evidence="4 5">
    <name type="scientific">Anaeramoeba flamelloides</name>
    <dbReference type="NCBI Taxonomy" id="1746091"/>
    <lineage>
        <taxon>Eukaryota</taxon>
        <taxon>Metamonada</taxon>
        <taxon>Anaeramoebidae</taxon>
        <taxon>Anaeramoeba</taxon>
    </lineage>
</organism>
<dbReference type="PANTHER" id="PTHR12411">
    <property type="entry name" value="CYSTEINE PROTEASE FAMILY C1-RELATED"/>
    <property type="match status" value="1"/>
</dbReference>
<dbReference type="InterPro" id="IPR013128">
    <property type="entry name" value="Peptidase_C1A"/>
</dbReference>
<protein>
    <submittedName>
        <fullName evidence="4">Tubulointerstitial nephritis antigen-like 1</fullName>
    </submittedName>
</protein>
<accession>A0ABQ8Y0C4</accession>
<comment type="caution">
    <text evidence="4">The sequence shown here is derived from an EMBL/GenBank/DDBJ whole genome shotgun (WGS) entry which is preliminary data.</text>
</comment>
<evidence type="ECO:0000256" key="1">
    <source>
        <dbReference type="ARBA" id="ARBA00008455"/>
    </source>
</evidence>
<proteinExistence type="inferred from homology"/>
<dbReference type="PRINTS" id="PR00705">
    <property type="entry name" value="PAPAIN"/>
</dbReference>
<sequence>MKLFFLIISLFVFNYAEPIASKYGAIPHDSFVHTPDPELDFHLIEGVKEYDFYKSYPLCLHPIKDQGVCGSCYAFSTLLSIRTRYCTKAPTTPDLSEQEIVSCPFGPSNLGGCVGGYLKKTCQHIENLGVHSDPDYPYVQKNNPIPATCERMELVGLDTWTVKFWGCKEYSGEDEMMAAILQDGPIATEIMVYDDFVDHHDDSIYIHIPKENEKGNIHFIVIYGWGEEVVNNSVIKYWLVENSWGDRWGVGGRGKVQKGANTAEIENYSLGPKIY</sequence>
<feature type="signal peptide" evidence="2">
    <location>
        <begin position="1"/>
        <end position="16"/>
    </location>
</feature>
<dbReference type="InterPro" id="IPR038765">
    <property type="entry name" value="Papain-like_cys_pep_sf"/>
</dbReference>
<dbReference type="PROSITE" id="PS00139">
    <property type="entry name" value="THIOL_PROTEASE_CYS"/>
    <property type="match status" value="1"/>
</dbReference>
<keyword evidence="5" id="KW-1185">Reference proteome</keyword>
<dbReference type="SUPFAM" id="SSF54001">
    <property type="entry name" value="Cysteine proteinases"/>
    <property type="match status" value="1"/>
</dbReference>
<feature type="chain" id="PRO_5045081501" evidence="2">
    <location>
        <begin position="17"/>
        <end position="275"/>
    </location>
</feature>
<name>A0ABQ8Y0C4_9EUKA</name>